<comment type="caution">
    <text evidence="1">The sequence shown here is derived from an EMBL/GenBank/DDBJ whole genome shotgun (WGS) entry which is preliminary data.</text>
</comment>
<proteinExistence type="predicted"/>
<accession>A0A8S9P528</accession>
<name>A0A8S9P528_BRACR</name>
<organism evidence="1 2">
    <name type="scientific">Brassica cretica</name>
    <name type="common">Mustard</name>
    <dbReference type="NCBI Taxonomy" id="69181"/>
    <lineage>
        <taxon>Eukaryota</taxon>
        <taxon>Viridiplantae</taxon>
        <taxon>Streptophyta</taxon>
        <taxon>Embryophyta</taxon>
        <taxon>Tracheophyta</taxon>
        <taxon>Spermatophyta</taxon>
        <taxon>Magnoliopsida</taxon>
        <taxon>eudicotyledons</taxon>
        <taxon>Gunneridae</taxon>
        <taxon>Pentapetalae</taxon>
        <taxon>rosids</taxon>
        <taxon>malvids</taxon>
        <taxon>Brassicales</taxon>
        <taxon>Brassicaceae</taxon>
        <taxon>Brassiceae</taxon>
        <taxon>Brassica</taxon>
    </lineage>
</organism>
<protein>
    <submittedName>
        <fullName evidence="1">Uncharacterized protein</fullName>
    </submittedName>
</protein>
<dbReference type="EMBL" id="QGKX02001521">
    <property type="protein sequence ID" value="KAF3510310.1"/>
    <property type="molecule type" value="Genomic_DNA"/>
</dbReference>
<evidence type="ECO:0000313" key="2">
    <source>
        <dbReference type="Proteomes" id="UP000712600"/>
    </source>
</evidence>
<gene>
    <name evidence="1" type="ORF">F2Q69_00005667</name>
</gene>
<reference evidence="1" key="1">
    <citation type="submission" date="2019-12" db="EMBL/GenBank/DDBJ databases">
        <title>Genome sequencing and annotation of Brassica cretica.</title>
        <authorList>
            <person name="Studholme D.J."/>
            <person name="Sarris P."/>
        </authorList>
    </citation>
    <scope>NUCLEOTIDE SEQUENCE</scope>
    <source>
        <strain evidence="1">PFS-109/04</strain>
        <tissue evidence="1">Leaf</tissue>
    </source>
</reference>
<dbReference type="Proteomes" id="UP000712600">
    <property type="component" value="Unassembled WGS sequence"/>
</dbReference>
<sequence>MGNEKTSQPREAGHKNVHLGVISSWSGIWVPVYGREGAGVEVRMVQVFSRVFSLFFKHFLKDHRARAVTFTVSLTHKVHPIQTRNVNQPETLADLEALVKEAHEKEKRRGSDPLPRTIELSKDKDPRLDVALVLLLSIQICFTSKWSGAPKDKPKYTTHDALKNVCDLYRESILKYRYCYPLVVMSLLDFSILKEVIEKEATEQRWTAPSKSPISPAFSTAEDELFSWHQPPPINVVEPGIILEEKPLPSQTRYVPSRHCPDLFYRIREMESMSREGEKAFKPDITAPRPPLIHTIIINCDP</sequence>
<dbReference type="AlphaFoldDB" id="A0A8S9P528"/>
<evidence type="ECO:0000313" key="1">
    <source>
        <dbReference type="EMBL" id="KAF3510310.1"/>
    </source>
</evidence>